<feature type="transmembrane region" description="Helical" evidence="1">
    <location>
        <begin position="146"/>
        <end position="163"/>
    </location>
</feature>
<feature type="transmembrane region" description="Helical" evidence="1">
    <location>
        <begin position="92"/>
        <end position="115"/>
    </location>
</feature>
<feature type="transmembrane region" description="Helical" evidence="1">
    <location>
        <begin position="314"/>
        <end position="332"/>
    </location>
</feature>
<proteinExistence type="predicted"/>
<comment type="caution">
    <text evidence="2">The sequence shown here is derived from an EMBL/GenBank/DDBJ whole genome shotgun (WGS) entry which is preliminary data.</text>
</comment>
<keyword evidence="1" id="KW-1133">Transmembrane helix</keyword>
<protein>
    <submittedName>
        <fullName evidence="2">Uncharacterized protein</fullName>
    </submittedName>
</protein>
<keyword evidence="1" id="KW-0812">Transmembrane</keyword>
<keyword evidence="1" id="KW-0472">Membrane</keyword>
<feature type="transmembrane region" description="Helical" evidence="1">
    <location>
        <begin position="338"/>
        <end position="359"/>
    </location>
</feature>
<evidence type="ECO:0000313" key="3">
    <source>
        <dbReference type="Proteomes" id="UP000179164"/>
    </source>
</evidence>
<dbReference type="EMBL" id="MHKE01000002">
    <property type="protein sequence ID" value="OGY85046.1"/>
    <property type="molecule type" value="Genomic_DNA"/>
</dbReference>
<organism evidence="2 3">
    <name type="scientific">Candidatus Kerfeldbacteria bacterium RIFCSPLOWO2_01_FULL_48_11</name>
    <dbReference type="NCBI Taxonomy" id="1798543"/>
    <lineage>
        <taxon>Bacteria</taxon>
        <taxon>Candidatus Kerfeldiibacteriota</taxon>
    </lineage>
</organism>
<reference evidence="2 3" key="1">
    <citation type="journal article" date="2016" name="Nat. Commun.">
        <title>Thousands of microbial genomes shed light on interconnected biogeochemical processes in an aquifer system.</title>
        <authorList>
            <person name="Anantharaman K."/>
            <person name="Brown C.T."/>
            <person name="Hug L.A."/>
            <person name="Sharon I."/>
            <person name="Castelle C.J."/>
            <person name="Probst A.J."/>
            <person name="Thomas B.C."/>
            <person name="Singh A."/>
            <person name="Wilkins M.J."/>
            <person name="Karaoz U."/>
            <person name="Brodie E.L."/>
            <person name="Williams K.H."/>
            <person name="Hubbard S.S."/>
            <person name="Banfield J.F."/>
        </authorList>
    </citation>
    <scope>NUCLEOTIDE SEQUENCE [LARGE SCALE GENOMIC DNA]</scope>
</reference>
<feature type="transmembrane region" description="Helical" evidence="1">
    <location>
        <begin position="194"/>
        <end position="211"/>
    </location>
</feature>
<feature type="transmembrane region" description="Helical" evidence="1">
    <location>
        <begin position="12"/>
        <end position="32"/>
    </location>
</feature>
<feature type="transmembrane region" description="Helical" evidence="1">
    <location>
        <begin position="172"/>
        <end position="188"/>
    </location>
</feature>
<feature type="transmembrane region" description="Helical" evidence="1">
    <location>
        <begin position="371"/>
        <end position="390"/>
    </location>
</feature>
<feature type="transmembrane region" description="Helical" evidence="1">
    <location>
        <begin position="122"/>
        <end position="140"/>
    </location>
</feature>
<accession>A0A1G2B8M6</accession>
<dbReference type="AlphaFoldDB" id="A0A1G2B8M6"/>
<feature type="transmembrane region" description="Helical" evidence="1">
    <location>
        <begin position="283"/>
        <end position="302"/>
    </location>
</feature>
<dbReference type="STRING" id="1798543.A2898_02875"/>
<dbReference type="Proteomes" id="UP000179164">
    <property type="component" value="Unassembled WGS sequence"/>
</dbReference>
<evidence type="ECO:0000313" key="2">
    <source>
        <dbReference type="EMBL" id="OGY85046.1"/>
    </source>
</evidence>
<name>A0A1G2B8M6_9BACT</name>
<gene>
    <name evidence="2" type="ORF">A2898_02875</name>
</gene>
<evidence type="ECO:0000256" key="1">
    <source>
        <dbReference type="SAM" id="Phobius"/>
    </source>
</evidence>
<feature type="transmembrane region" description="Helical" evidence="1">
    <location>
        <begin position="232"/>
        <end position="251"/>
    </location>
</feature>
<sequence length="526" mass="60101">MFFLKETRERTITLVLVVILVAIVSGIFSYSLKKPIPPGVDSETYINDANWILDNEKIPAPKQALYNHLKAYVTFEIDILIVVLKQFTGLNIVFPLFSLFQLFLIVFLCLTTYLVGSVFSRTIGVISIAFIAINYGYFRLFNGSSVSNLLAFSLLNLFFYFLYQWHVSVKKVSYFILLVITIGSLFFTHRYLTAPILLFSIPLYAIIIFASHKKAREYFFVGAKHILNSKTLTASIFFLATITLFILINYLSPIVVETLNSFFGVESESKFQKVITFGLYPDYIGPLLLIMGILGVIVFLLSQYQNKIHKIFPLFWTVILLGIFPNVHYFGITFYYERLIFLGSTFLALFAAILVDFLYHRFIHLVRSPATLILVSSFLTVLIVSAGVRMNVDLANRSNYVEEGHIEAFNILRSLTLKDETVISNTSRVSQTSHDRIISDRNIKNYSFASTQDASLIFFNPDDEATIEYLKNNGIRFIVLQKPSLEGEKLLQQSEELFFASQSFESVYHSADVSIFKLRTLLDEDT</sequence>